<dbReference type="AlphaFoldDB" id="A0A699V2R8"/>
<protein>
    <submittedName>
        <fullName evidence="1">Uncharacterized protein</fullName>
    </submittedName>
</protein>
<dbReference type="EMBL" id="BKCJ011380709">
    <property type="protein sequence ID" value="GFD27899.1"/>
    <property type="molecule type" value="Genomic_DNA"/>
</dbReference>
<organism evidence="1">
    <name type="scientific">Tanacetum cinerariifolium</name>
    <name type="common">Dalmatian daisy</name>
    <name type="synonym">Chrysanthemum cinerariifolium</name>
    <dbReference type="NCBI Taxonomy" id="118510"/>
    <lineage>
        <taxon>Eukaryota</taxon>
        <taxon>Viridiplantae</taxon>
        <taxon>Streptophyta</taxon>
        <taxon>Embryophyta</taxon>
        <taxon>Tracheophyta</taxon>
        <taxon>Spermatophyta</taxon>
        <taxon>Magnoliopsida</taxon>
        <taxon>eudicotyledons</taxon>
        <taxon>Gunneridae</taxon>
        <taxon>Pentapetalae</taxon>
        <taxon>asterids</taxon>
        <taxon>campanulids</taxon>
        <taxon>Asterales</taxon>
        <taxon>Asteraceae</taxon>
        <taxon>Asteroideae</taxon>
        <taxon>Anthemideae</taxon>
        <taxon>Anthemidinae</taxon>
        <taxon>Tanacetum</taxon>
    </lineage>
</organism>
<sequence length="33" mass="3260">MAPSARTTASTAAAQRRSLPTALAAMLRGAAST</sequence>
<evidence type="ECO:0000313" key="1">
    <source>
        <dbReference type="EMBL" id="GFD27899.1"/>
    </source>
</evidence>
<accession>A0A699V2R8</accession>
<comment type="caution">
    <text evidence="1">The sequence shown here is derived from an EMBL/GenBank/DDBJ whole genome shotgun (WGS) entry which is preliminary data.</text>
</comment>
<feature type="non-terminal residue" evidence="1">
    <location>
        <position position="33"/>
    </location>
</feature>
<gene>
    <name evidence="1" type="ORF">Tci_899868</name>
</gene>
<proteinExistence type="predicted"/>
<reference evidence="1" key="1">
    <citation type="journal article" date="2019" name="Sci. Rep.">
        <title>Draft genome of Tanacetum cinerariifolium, the natural source of mosquito coil.</title>
        <authorList>
            <person name="Yamashiro T."/>
            <person name="Shiraishi A."/>
            <person name="Satake H."/>
            <person name="Nakayama K."/>
        </authorList>
    </citation>
    <scope>NUCLEOTIDE SEQUENCE</scope>
</reference>
<name>A0A699V2R8_TANCI</name>